<dbReference type="InterPro" id="IPR030846">
    <property type="entry name" value="DnaG_bac"/>
</dbReference>
<evidence type="ECO:0000259" key="16">
    <source>
        <dbReference type="PROSITE" id="PS50880"/>
    </source>
</evidence>
<dbReference type="NCBIfam" id="TIGR01391">
    <property type="entry name" value="dnaG"/>
    <property type="match status" value="1"/>
</dbReference>
<dbReference type="Proteomes" id="UP000186112">
    <property type="component" value="Unassembled WGS sequence"/>
</dbReference>
<dbReference type="InterPro" id="IPR016136">
    <property type="entry name" value="DNA_helicase_N/primase_C"/>
</dbReference>
<keyword evidence="5 12" id="KW-0235">DNA replication</keyword>
<dbReference type="GO" id="GO:0003678">
    <property type="term" value="F:DNA helicase activity"/>
    <property type="evidence" value="ECO:0007669"/>
    <property type="project" value="InterPro"/>
</dbReference>
<feature type="zinc finger region" description="CHC2-type" evidence="12 14">
    <location>
        <begin position="56"/>
        <end position="80"/>
    </location>
</feature>
<dbReference type="FunFam" id="3.90.580.10:FF:000001">
    <property type="entry name" value="DNA primase"/>
    <property type="match status" value="1"/>
</dbReference>
<dbReference type="InterPro" id="IPR019475">
    <property type="entry name" value="DNA_primase_DnaB-bd"/>
</dbReference>
<dbReference type="InterPro" id="IPR050219">
    <property type="entry name" value="DnaG_primase"/>
</dbReference>
<dbReference type="RefSeq" id="WP_233120131.1">
    <property type="nucleotide sequence ID" value="NZ_LTDM01000008.1"/>
</dbReference>
<dbReference type="Gene3D" id="1.10.860.10">
    <property type="entry name" value="DNAb Helicase, Chain A"/>
    <property type="match status" value="1"/>
</dbReference>
<dbReference type="GO" id="GO:0008270">
    <property type="term" value="F:zinc ion binding"/>
    <property type="evidence" value="ECO:0007669"/>
    <property type="project" value="UniProtKB-UniRule"/>
</dbReference>
<name>A0A1U7M7S3_TISCR</name>
<dbReference type="PROSITE" id="PS50880">
    <property type="entry name" value="TOPRIM"/>
    <property type="match status" value="1"/>
</dbReference>
<protein>
    <recommendedName>
        <fullName evidence="12 13">DNA primase</fullName>
        <ecNumber evidence="12">2.7.7.101</ecNumber>
    </recommendedName>
</protein>
<dbReference type="GO" id="GO:0003677">
    <property type="term" value="F:DNA binding"/>
    <property type="evidence" value="ECO:0007669"/>
    <property type="project" value="UniProtKB-KW"/>
</dbReference>
<dbReference type="Pfam" id="PF10410">
    <property type="entry name" value="DnaB_bind"/>
    <property type="match status" value="1"/>
</dbReference>
<comment type="catalytic activity">
    <reaction evidence="12">
        <text>ssDNA + n NTP = ssDNA/pppN(pN)n-1 hybrid + (n-1) diphosphate.</text>
        <dbReference type="EC" id="2.7.7.101"/>
    </reaction>
</comment>
<proteinExistence type="inferred from homology"/>
<evidence type="ECO:0000256" key="9">
    <source>
        <dbReference type="ARBA" id="ARBA00022842"/>
    </source>
</evidence>
<keyword evidence="6 12" id="KW-0479">Metal-binding</keyword>
<evidence type="ECO:0000256" key="1">
    <source>
        <dbReference type="ARBA" id="ARBA00022478"/>
    </source>
</evidence>
<evidence type="ECO:0000256" key="6">
    <source>
        <dbReference type="ARBA" id="ARBA00022723"/>
    </source>
</evidence>
<organism evidence="17 18">
    <name type="scientific">Tissierella creatinophila DSM 6911</name>
    <dbReference type="NCBI Taxonomy" id="1123403"/>
    <lineage>
        <taxon>Bacteria</taxon>
        <taxon>Bacillati</taxon>
        <taxon>Bacillota</taxon>
        <taxon>Tissierellia</taxon>
        <taxon>Tissierellales</taxon>
        <taxon>Tissierellaceae</taxon>
        <taxon>Tissierella</taxon>
    </lineage>
</organism>
<comment type="cofactor">
    <cofactor evidence="12 13 14">
        <name>Zn(2+)</name>
        <dbReference type="ChEBI" id="CHEBI:29105"/>
    </cofactor>
    <text evidence="12 13 14">Binds 1 zinc ion per monomer.</text>
</comment>
<keyword evidence="18" id="KW-1185">Reference proteome</keyword>
<dbReference type="GO" id="GO:0005737">
    <property type="term" value="C:cytoplasm"/>
    <property type="evidence" value="ECO:0007669"/>
    <property type="project" value="TreeGrafter"/>
</dbReference>
<dbReference type="EC" id="2.7.7.101" evidence="12"/>
<comment type="subunit">
    <text evidence="12">Monomer. Interacts with DnaB.</text>
</comment>
<evidence type="ECO:0000256" key="15">
    <source>
        <dbReference type="SAM" id="Coils"/>
    </source>
</evidence>
<evidence type="ECO:0000256" key="11">
    <source>
        <dbReference type="ARBA" id="ARBA00023163"/>
    </source>
</evidence>
<evidence type="ECO:0000313" key="17">
    <source>
        <dbReference type="EMBL" id="OLS03362.1"/>
    </source>
</evidence>
<keyword evidence="8 12" id="KW-0862">Zinc</keyword>
<dbReference type="PIRSF" id="PIRSF002811">
    <property type="entry name" value="DnaG"/>
    <property type="match status" value="1"/>
</dbReference>
<feature type="domain" description="Toprim" evidence="16">
    <location>
        <begin position="270"/>
        <end position="353"/>
    </location>
</feature>
<keyword evidence="4 12" id="KW-0548">Nucleotidyltransferase</keyword>
<reference evidence="17 18" key="1">
    <citation type="submission" date="2016-02" db="EMBL/GenBank/DDBJ databases">
        <title>Genome sequence of Tissierella creatinophila DSM 6911.</title>
        <authorList>
            <person name="Poehlein A."/>
            <person name="Daniel R."/>
        </authorList>
    </citation>
    <scope>NUCLEOTIDE SEQUENCE [LARGE SCALE GENOMIC DNA]</scope>
    <source>
        <strain evidence="17 18">DSM 6911</strain>
    </source>
</reference>
<dbReference type="Gene3D" id="3.40.1360.10">
    <property type="match status" value="1"/>
</dbReference>
<evidence type="ECO:0000256" key="3">
    <source>
        <dbReference type="ARBA" id="ARBA00022679"/>
    </source>
</evidence>
<dbReference type="PANTHER" id="PTHR30313">
    <property type="entry name" value="DNA PRIMASE"/>
    <property type="match status" value="1"/>
</dbReference>
<dbReference type="Pfam" id="PF08275">
    <property type="entry name" value="DNAG_N"/>
    <property type="match status" value="1"/>
</dbReference>
<dbReference type="InterPro" id="IPR006171">
    <property type="entry name" value="TOPRIM_dom"/>
</dbReference>
<comment type="caution">
    <text evidence="17">The sequence shown here is derived from an EMBL/GenBank/DDBJ whole genome shotgun (WGS) entry which is preliminary data.</text>
</comment>
<dbReference type="Gene3D" id="3.90.580.10">
    <property type="entry name" value="Zinc finger, CHC2-type domain"/>
    <property type="match status" value="1"/>
</dbReference>
<feature type="coiled-coil region" evidence="15">
    <location>
        <begin position="570"/>
        <end position="604"/>
    </location>
</feature>
<evidence type="ECO:0000256" key="2">
    <source>
        <dbReference type="ARBA" id="ARBA00022515"/>
    </source>
</evidence>
<dbReference type="SUPFAM" id="SSF56731">
    <property type="entry name" value="DNA primase core"/>
    <property type="match status" value="1"/>
</dbReference>
<accession>A0A1U7M7S3</accession>
<comment type="function">
    <text evidence="12 13">RNA polymerase that catalyzes the synthesis of short RNA molecules used as primers for DNA polymerase during DNA replication.</text>
</comment>
<dbReference type="SUPFAM" id="SSF57783">
    <property type="entry name" value="Zinc beta-ribbon"/>
    <property type="match status" value="1"/>
</dbReference>
<gene>
    <name evidence="12 17" type="primary">dnaG</name>
    <name evidence="17" type="ORF">TICRE_05920</name>
</gene>
<keyword evidence="15" id="KW-0175">Coiled coil</keyword>
<keyword evidence="11 12" id="KW-0804">Transcription</keyword>
<evidence type="ECO:0000256" key="7">
    <source>
        <dbReference type="ARBA" id="ARBA00022771"/>
    </source>
</evidence>
<dbReference type="InterPro" id="IPR002694">
    <property type="entry name" value="Znf_CHC2"/>
</dbReference>
<sequence>MGKVLKIIVGEYQGDDIKMYINEDLIDQIKERADIVDIISSYLTLNRSGSNLVGLCPFHNEKTPSFTVSSSKQFFHCFGCGESGDSITFIMKKENLDFKEAVEFLADKLGIELDGKEVDTKEIEEKRRLYEINRQAGRYFHELLLKNNTSLDYLKRRGMELSEIKRFGIGFAPDEWGNLYKFLKSKGYVSGEIEKIGLINKKKGNNGYYDRFRNRIMFPIIDRNNQIIGFGGRVIDETMPKYLNSKESLIFNKGNNLYGLNLVKKYSNKKNILLVEGYMDVIALFAKGINYAVASLGTALSPNQAKLLKRYGEEIYIAYDSDLAGTKATLRAIDIMSIEGVKPKIVQLPKGMDPDDYIQNKGKIRFERLLKEALSPIDYKIILNKEKFNINNFEEKILFTKEISKVIKDLKSPIEEDVYIEKISQETGITKEAIEKEVRGNYYNNFNNKKENTKIEKPNRENINSRIQSAHIKAEIDLIKLMIIDKEYFYIIRDKILEESFSNLACRKIYNIIKTKYENTDILSIDDLIKEALNIGVNENIIKELKKDSLEYKPTNIEKVIDDLTNTLILNNLEEKRKKTIKAIKELEEDAQKMELDRVHFKELCIELTNLNKEIKSIRYE</sequence>
<dbReference type="Gene3D" id="3.90.980.10">
    <property type="entry name" value="DNA primase, catalytic core, N-terminal domain"/>
    <property type="match status" value="1"/>
</dbReference>
<dbReference type="CDD" id="cd03364">
    <property type="entry name" value="TOPRIM_DnaG_primases"/>
    <property type="match status" value="1"/>
</dbReference>
<evidence type="ECO:0000313" key="18">
    <source>
        <dbReference type="Proteomes" id="UP000186112"/>
    </source>
</evidence>
<dbReference type="InterPro" id="IPR006295">
    <property type="entry name" value="DNA_primase_DnaG"/>
</dbReference>
<dbReference type="GO" id="GO:0006269">
    <property type="term" value="P:DNA replication, synthesis of primer"/>
    <property type="evidence" value="ECO:0007669"/>
    <property type="project" value="UniProtKB-UniRule"/>
</dbReference>
<keyword evidence="7 12" id="KW-0863">Zinc-finger</keyword>
<evidence type="ECO:0000256" key="8">
    <source>
        <dbReference type="ARBA" id="ARBA00022833"/>
    </source>
</evidence>
<dbReference type="InterPro" id="IPR036977">
    <property type="entry name" value="DNA_primase_Znf_CHC2"/>
</dbReference>
<dbReference type="FunFam" id="3.40.1360.10:FF:000002">
    <property type="entry name" value="DNA primase"/>
    <property type="match status" value="1"/>
</dbReference>
<dbReference type="InterPro" id="IPR013264">
    <property type="entry name" value="DNAG_N"/>
</dbReference>
<dbReference type="Pfam" id="PF13155">
    <property type="entry name" value="Toprim_2"/>
    <property type="match status" value="1"/>
</dbReference>
<dbReference type="PANTHER" id="PTHR30313:SF2">
    <property type="entry name" value="DNA PRIMASE"/>
    <property type="match status" value="1"/>
</dbReference>
<evidence type="ECO:0000256" key="12">
    <source>
        <dbReference type="HAMAP-Rule" id="MF_00974"/>
    </source>
</evidence>
<evidence type="ECO:0000256" key="5">
    <source>
        <dbReference type="ARBA" id="ARBA00022705"/>
    </source>
</evidence>
<dbReference type="SUPFAM" id="SSF48024">
    <property type="entry name" value="N-terminal domain of DnaB helicase"/>
    <property type="match status" value="1"/>
</dbReference>
<dbReference type="GO" id="GO:0005524">
    <property type="term" value="F:ATP binding"/>
    <property type="evidence" value="ECO:0007669"/>
    <property type="project" value="InterPro"/>
</dbReference>
<evidence type="ECO:0000256" key="13">
    <source>
        <dbReference type="PIRNR" id="PIRNR002811"/>
    </source>
</evidence>
<keyword evidence="9" id="KW-0460">Magnesium</keyword>
<dbReference type="GO" id="GO:1990077">
    <property type="term" value="C:primosome complex"/>
    <property type="evidence" value="ECO:0007669"/>
    <property type="project" value="UniProtKB-KW"/>
</dbReference>
<dbReference type="Pfam" id="PF01807">
    <property type="entry name" value="Zn_ribbon_DnaG"/>
    <property type="match status" value="1"/>
</dbReference>
<keyword evidence="10 12" id="KW-0238">DNA-binding</keyword>
<dbReference type="HAMAP" id="MF_00974">
    <property type="entry name" value="DNA_primase_DnaG"/>
    <property type="match status" value="1"/>
</dbReference>
<evidence type="ECO:0000256" key="4">
    <source>
        <dbReference type="ARBA" id="ARBA00022695"/>
    </source>
</evidence>
<dbReference type="InterPro" id="IPR034151">
    <property type="entry name" value="TOPRIM_DnaG_bac"/>
</dbReference>
<dbReference type="GO" id="GO:0000428">
    <property type="term" value="C:DNA-directed RNA polymerase complex"/>
    <property type="evidence" value="ECO:0007669"/>
    <property type="project" value="UniProtKB-KW"/>
</dbReference>
<keyword evidence="1 12" id="KW-0240">DNA-directed RNA polymerase</keyword>
<dbReference type="SMART" id="SM00493">
    <property type="entry name" value="TOPRIM"/>
    <property type="match status" value="1"/>
</dbReference>
<comment type="domain">
    <text evidence="12">Contains an N-terminal zinc-binding domain, a central core domain that contains the primase activity, and a C-terminal DnaB-binding domain.</text>
</comment>
<dbReference type="GO" id="GO:0003899">
    <property type="term" value="F:DNA-directed RNA polymerase activity"/>
    <property type="evidence" value="ECO:0007669"/>
    <property type="project" value="UniProtKB-UniRule"/>
</dbReference>
<evidence type="ECO:0000256" key="10">
    <source>
        <dbReference type="ARBA" id="ARBA00023125"/>
    </source>
</evidence>
<dbReference type="InterPro" id="IPR037068">
    <property type="entry name" value="DNA_primase_core_N_sf"/>
</dbReference>
<comment type="similarity">
    <text evidence="12 13">Belongs to the DnaG primase family.</text>
</comment>
<dbReference type="InterPro" id="IPR036185">
    <property type="entry name" value="DNA_heli_DnaB-like_N_sf"/>
</dbReference>
<evidence type="ECO:0000256" key="14">
    <source>
        <dbReference type="PIRSR" id="PIRSR002811-1"/>
    </source>
</evidence>
<dbReference type="EMBL" id="LTDM01000008">
    <property type="protein sequence ID" value="OLS03362.1"/>
    <property type="molecule type" value="Genomic_DNA"/>
</dbReference>
<dbReference type="SMART" id="SM00400">
    <property type="entry name" value="ZnF_CHCC"/>
    <property type="match status" value="1"/>
</dbReference>
<dbReference type="AlphaFoldDB" id="A0A1U7M7S3"/>
<keyword evidence="3 12" id="KW-0808">Transferase</keyword>
<keyword evidence="2 12" id="KW-0639">Primosome</keyword>